<proteinExistence type="predicted"/>
<accession>A0A0F9EP07</accession>
<dbReference type="EMBL" id="LAZR01024258">
    <property type="protein sequence ID" value="KKL75759.1"/>
    <property type="molecule type" value="Genomic_DNA"/>
</dbReference>
<name>A0A0F9EP07_9ZZZZ</name>
<comment type="caution">
    <text evidence="1">The sequence shown here is derived from an EMBL/GenBank/DDBJ whole genome shotgun (WGS) entry which is preliminary data.</text>
</comment>
<protein>
    <submittedName>
        <fullName evidence="1">Uncharacterized protein</fullName>
    </submittedName>
</protein>
<dbReference type="AlphaFoldDB" id="A0A0F9EP07"/>
<sequence length="166" mass="18595">MNADSNNQKFRKMKETSIKYMIMVLLAGFTLTSCDKYLDIEPKQQINAETAIQSGEDVQLLLISAYEGIKGTRGTSEAGELYGGSFNFASEMIAGTDDVVWDGRYFDSNGSFVNESQPMGIKYSNDGEILEVYNPNGKVHLYKLEKPFDITSTPVYIGDRKQEDKK</sequence>
<dbReference type="InterPro" id="IPR011990">
    <property type="entry name" value="TPR-like_helical_dom_sf"/>
</dbReference>
<organism evidence="1">
    <name type="scientific">marine sediment metagenome</name>
    <dbReference type="NCBI Taxonomy" id="412755"/>
    <lineage>
        <taxon>unclassified sequences</taxon>
        <taxon>metagenomes</taxon>
        <taxon>ecological metagenomes</taxon>
    </lineage>
</organism>
<gene>
    <name evidence="1" type="ORF">LCGC14_2051670</name>
</gene>
<reference evidence="1" key="1">
    <citation type="journal article" date="2015" name="Nature">
        <title>Complex archaea that bridge the gap between prokaryotes and eukaryotes.</title>
        <authorList>
            <person name="Spang A."/>
            <person name="Saw J.H."/>
            <person name="Jorgensen S.L."/>
            <person name="Zaremba-Niedzwiedzka K."/>
            <person name="Martijn J."/>
            <person name="Lind A.E."/>
            <person name="van Eijk R."/>
            <person name="Schleper C."/>
            <person name="Guy L."/>
            <person name="Ettema T.J."/>
        </authorList>
    </citation>
    <scope>NUCLEOTIDE SEQUENCE</scope>
</reference>
<evidence type="ECO:0000313" key="1">
    <source>
        <dbReference type="EMBL" id="KKL75759.1"/>
    </source>
</evidence>
<dbReference type="SUPFAM" id="SSF48452">
    <property type="entry name" value="TPR-like"/>
    <property type="match status" value="1"/>
</dbReference>